<feature type="region of interest" description="Disordered" evidence="2">
    <location>
        <begin position="78"/>
        <end position="103"/>
    </location>
</feature>
<reference evidence="4" key="1">
    <citation type="submission" date="2015-12" db="EMBL/GenBank/DDBJ databases">
        <title>De novo transcriptome assembly of four potential Pierce s Disease insect vectors from Arizona vineyards.</title>
        <authorList>
            <person name="Tassone E.E."/>
        </authorList>
    </citation>
    <scope>NUCLEOTIDE SEQUENCE</scope>
</reference>
<evidence type="ECO:0000256" key="2">
    <source>
        <dbReference type="SAM" id="MobiDB-lite"/>
    </source>
</evidence>
<keyword evidence="1" id="KW-0175">Coiled coil</keyword>
<dbReference type="Pfam" id="PF15304">
    <property type="entry name" value="AKAP2_C"/>
    <property type="match status" value="1"/>
</dbReference>
<protein>
    <recommendedName>
        <fullName evidence="3">A-kinase anchor protein 2 C-terminal domain-containing protein</fullName>
    </recommendedName>
</protein>
<dbReference type="EMBL" id="GEDC01002696">
    <property type="protein sequence ID" value="JAS34602.1"/>
    <property type="molecule type" value="Transcribed_RNA"/>
</dbReference>
<gene>
    <name evidence="4" type="ORF">g.7486</name>
</gene>
<dbReference type="AlphaFoldDB" id="A0A1B6E9J1"/>
<accession>A0A1B6E9J1</accession>
<feature type="domain" description="A-kinase anchor protein 2 C-terminal" evidence="3">
    <location>
        <begin position="26"/>
        <end position="209"/>
    </location>
</feature>
<evidence type="ECO:0000256" key="1">
    <source>
        <dbReference type="ARBA" id="ARBA00023054"/>
    </source>
</evidence>
<dbReference type="InterPro" id="IPR029304">
    <property type="entry name" value="AKAP2_C"/>
</dbReference>
<proteinExistence type="predicted"/>
<feature type="compositionally biased region" description="Acidic residues" evidence="2">
    <location>
        <begin position="141"/>
        <end position="156"/>
    </location>
</feature>
<evidence type="ECO:0000313" key="4">
    <source>
        <dbReference type="EMBL" id="JAS34602.1"/>
    </source>
</evidence>
<name>A0A1B6E9J1_9HEMI</name>
<feature type="non-terminal residue" evidence="4">
    <location>
        <position position="1"/>
    </location>
</feature>
<feature type="region of interest" description="Disordered" evidence="2">
    <location>
        <begin position="128"/>
        <end position="159"/>
    </location>
</feature>
<organism evidence="4">
    <name type="scientific">Clastoptera arizonana</name>
    <name type="common">Arizona spittle bug</name>
    <dbReference type="NCBI Taxonomy" id="38151"/>
    <lineage>
        <taxon>Eukaryota</taxon>
        <taxon>Metazoa</taxon>
        <taxon>Ecdysozoa</taxon>
        <taxon>Arthropoda</taxon>
        <taxon>Hexapoda</taxon>
        <taxon>Insecta</taxon>
        <taxon>Pterygota</taxon>
        <taxon>Neoptera</taxon>
        <taxon>Paraneoptera</taxon>
        <taxon>Hemiptera</taxon>
        <taxon>Auchenorrhyncha</taxon>
        <taxon>Cercopoidea</taxon>
        <taxon>Clastopteridae</taxon>
        <taxon>Clastoptera</taxon>
    </lineage>
</organism>
<evidence type="ECO:0000259" key="3">
    <source>
        <dbReference type="Pfam" id="PF15304"/>
    </source>
</evidence>
<sequence>EEKSKDNTAATPQTRFINNNGIETTLKKFQPNPNQRGLMKRFIASRGKISPCLTFTKSNVQSSLNPKTPTLTRPLSIDLSINSNTPRDYEKTESSIVGSRPGYTSAEDKIQSELMEMKKREKELRMERARSLARSQPDLSNIDDVDKDDTDEEQIDVDVSNKLPAMSKLRTALSIPSLLDVDSKEQQPEQKKQIRRSALIEEWEERIQKNHSNE</sequence>